<keyword evidence="2" id="KW-1185">Reference proteome</keyword>
<accession>A0AAJ6NWQ9</accession>
<organism evidence="1 2">
    <name type="scientific">Halotia branconii CENA392</name>
    <dbReference type="NCBI Taxonomy" id="1539056"/>
    <lineage>
        <taxon>Bacteria</taxon>
        <taxon>Bacillati</taxon>
        <taxon>Cyanobacteriota</taxon>
        <taxon>Cyanophyceae</taxon>
        <taxon>Nostocales</taxon>
        <taxon>Nodulariaceae</taxon>
        <taxon>Halotia</taxon>
    </lineage>
</organism>
<name>A0AAJ6NWQ9_9CYAN</name>
<sequence length="52" mass="5939">MHKHSWLTIYTAIATLPSAIDLYLSRSEFSSFLKTYFLTVTFQKIAPTSPTI</sequence>
<gene>
    <name evidence="1" type="ORF">QI031_10600</name>
</gene>
<dbReference type="Proteomes" id="UP001223520">
    <property type="component" value="Chromosome"/>
</dbReference>
<reference evidence="1 2" key="1">
    <citation type="journal article" date="2023" name="Limnol Oceanogr Lett">
        <title>Environmental adaptations by the intertidal Antarctic cyanobacterium Halotia branconii CENA392 as revealed using long-read genome sequencing.</title>
        <authorList>
            <person name="Dextro R.B."/>
            <person name="Delbaje E."/>
            <person name="Freitas P.N.N."/>
            <person name="Geraldes V."/>
            <person name="Pinto E."/>
            <person name="Long P.F."/>
            <person name="Fiore M.F."/>
        </authorList>
    </citation>
    <scope>NUCLEOTIDE SEQUENCE [LARGE SCALE GENOMIC DNA]</scope>
    <source>
        <strain evidence="1 2">CENA392</strain>
    </source>
</reference>
<evidence type="ECO:0000313" key="2">
    <source>
        <dbReference type="Proteomes" id="UP001223520"/>
    </source>
</evidence>
<proteinExistence type="predicted"/>
<dbReference type="AlphaFoldDB" id="A0AAJ6NWQ9"/>
<dbReference type="RefSeq" id="WP_281485129.1">
    <property type="nucleotide sequence ID" value="NZ_CP124543.1"/>
</dbReference>
<dbReference type="EMBL" id="CP124543">
    <property type="protein sequence ID" value="WGV27894.1"/>
    <property type="molecule type" value="Genomic_DNA"/>
</dbReference>
<dbReference type="KEGG" id="hbq:QI031_10600"/>
<evidence type="ECO:0000313" key="1">
    <source>
        <dbReference type="EMBL" id="WGV27894.1"/>
    </source>
</evidence>
<protein>
    <submittedName>
        <fullName evidence="1">Uncharacterized protein</fullName>
    </submittedName>
</protein>